<reference evidence="2 3" key="1">
    <citation type="submission" date="2016-10" db="EMBL/GenBank/DDBJ databases">
        <authorList>
            <person name="de Groot N.N."/>
        </authorList>
    </citation>
    <scope>NUCLEOTIDE SEQUENCE [LARGE SCALE GENOMIC DNA]</scope>
    <source>
        <strain evidence="2 3">NLAE-zl-C57</strain>
    </source>
</reference>
<dbReference type="InterPro" id="IPR000182">
    <property type="entry name" value="GNAT_dom"/>
</dbReference>
<evidence type="ECO:0000259" key="1">
    <source>
        <dbReference type="PROSITE" id="PS51186"/>
    </source>
</evidence>
<feature type="domain" description="N-acetyltransferase" evidence="1">
    <location>
        <begin position="5"/>
        <end position="145"/>
    </location>
</feature>
<protein>
    <recommendedName>
        <fullName evidence="1">N-acetyltransferase domain-containing protein</fullName>
    </recommendedName>
</protein>
<dbReference type="AlphaFoldDB" id="A0A1G8EQN8"/>
<dbReference type="Proteomes" id="UP000181870">
    <property type="component" value="Unassembled WGS sequence"/>
</dbReference>
<proteinExistence type="predicted"/>
<dbReference type="SUPFAM" id="SSF55729">
    <property type="entry name" value="Acyl-CoA N-acyltransferases (Nat)"/>
    <property type="match status" value="1"/>
</dbReference>
<dbReference type="PROSITE" id="PS51186">
    <property type="entry name" value="GNAT"/>
    <property type="match status" value="1"/>
</dbReference>
<name>A0A1G8EQN8_BACOV</name>
<sequence>MRTTVDFHPSENDISVIQMLAEKEKGMRFSLYHNWDIAKGYYKEGHFSVLKLNSRPIGYSAWREYDNEYVKIEFIWIDSFYKKKGFGQEFQIQLSKYFQKFGYAVIVVSCASNEGDKLSKRMGFIPCEHEYCDNNNDRYLPLNPYQTATFISDTTAVPLRFPKR</sequence>
<dbReference type="RefSeq" id="WP_074636822.1">
    <property type="nucleotide sequence ID" value="NZ_FNDO01000011.1"/>
</dbReference>
<dbReference type="Gene3D" id="3.40.630.30">
    <property type="match status" value="1"/>
</dbReference>
<evidence type="ECO:0000313" key="2">
    <source>
        <dbReference type="EMBL" id="SDH72147.1"/>
    </source>
</evidence>
<evidence type="ECO:0000313" key="3">
    <source>
        <dbReference type="Proteomes" id="UP000181870"/>
    </source>
</evidence>
<dbReference type="Pfam" id="PF00583">
    <property type="entry name" value="Acetyltransf_1"/>
    <property type="match status" value="1"/>
</dbReference>
<dbReference type="GO" id="GO:0016747">
    <property type="term" value="F:acyltransferase activity, transferring groups other than amino-acyl groups"/>
    <property type="evidence" value="ECO:0007669"/>
    <property type="project" value="InterPro"/>
</dbReference>
<dbReference type="InterPro" id="IPR016181">
    <property type="entry name" value="Acyl_CoA_acyltransferase"/>
</dbReference>
<accession>A0A1G8EQN8</accession>
<organism evidence="2 3">
    <name type="scientific">Bacteroides ovatus</name>
    <dbReference type="NCBI Taxonomy" id="28116"/>
    <lineage>
        <taxon>Bacteria</taxon>
        <taxon>Pseudomonadati</taxon>
        <taxon>Bacteroidota</taxon>
        <taxon>Bacteroidia</taxon>
        <taxon>Bacteroidales</taxon>
        <taxon>Bacteroidaceae</taxon>
        <taxon>Bacteroides</taxon>
    </lineage>
</organism>
<dbReference type="EMBL" id="FNDO01000011">
    <property type="protein sequence ID" value="SDH72147.1"/>
    <property type="molecule type" value="Genomic_DNA"/>
</dbReference>
<gene>
    <name evidence="2" type="ORF">SAMN05192582_101146</name>
</gene>